<sequence length="194" mass="21082">MTSLPTPSTSGDDHNPKPFKRDRKSDDITAADNAIQNVPGQENCVSYHSHGRMTVDGDCIVSATSEHSTPICSPRSRLLNCNRSWTWRRCRCRQVLVSRAASALASALAAVSPVVAESEPRSMAQVVALPIAVSIGIDADVEAEVNFIKKLYLVLYVKSRICLAINLPVSLWGFNITAPLGPSPPHLQDQSHPR</sequence>
<reference evidence="2" key="2">
    <citation type="journal article" date="2019" name="IMA Fungus">
        <title>Genome sequencing and comparison of five Tilletia species to identify candidate genes for the detection of regulated species infecting wheat.</title>
        <authorList>
            <person name="Nguyen H.D.T."/>
            <person name="Sultana T."/>
            <person name="Kesanakurti P."/>
            <person name="Hambleton S."/>
        </authorList>
    </citation>
    <scope>NUCLEOTIDE SEQUENCE</scope>
    <source>
        <strain evidence="2">DAOMC 236426</strain>
    </source>
</reference>
<proteinExistence type="predicted"/>
<keyword evidence="3" id="KW-1185">Reference proteome</keyword>
<reference evidence="2" key="1">
    <citation type="submission" date="2016-04" db="EMBL/GenBank/DDBJ databases">
        <authorList>
            <person name="Nguyen H.D."/>
            <person name="Samba Siva P."/>
            <person name="Cullis J."/>
            <person name="Levesque C.A."/>
            <person name="Hambleton S."/>
        </authorList>
    </citation>
    <scope>NUCLEOTIDE SEQUENCE</scope>
    <source>
        <strain evidence="2">DAOMC 236426</strain>
    </source>
</reference>
<feature type="region of interest" description="Disordered" evidence="1">
    <location>
        <begin position="1"/>
        <end position="25"/>
    </location>
</feature>
<dbReference type="AlphaFoldDB" id="A0A8X7ST37"/>
<evidence type="ECO:0000256" key="1">
    <source>
        <dbReference type="SAM" id="MobiDB-lite"/>
    </source>
</evidence>
<evidence type="ECO:0000313" key="3">
    <source>
        <dbReference type="Proteomes" id="UP000077684"/>
    </source>
</evidence>
<dbReference type="Proteomes" id="UP000077684">
    <property type="component" value="Unassembled WGS sequence"/>
</dbReference>
<dbReference type="EMBL" id="LWDE02001973">
    <property type="protein sequence ID" value="KAE8238814.1"/>
    <property type="molecule type" value="Genomic_DNA"/>
</dbReference>
<comment type="caution">
    <text evidence="2">The sequence shown here is derived from an EMBL/GenBank/DDBJ whole genome shotgun (WGS) entry which is preliminary data.</text>
</comment>
<feature type="compositionally biased region" description="Polar residues" evidence="1">
    <location>
        <begin position="1"/>
        <end position="10"/>
    </location>
</feature>
<name>A0A8X7ST37_9BASI</name>
<gene>
    <name evidence="2" type="ORF">A4X06_0g8619</name>
</gene>
<protein>
    <submittedName>
        <fullName evidence="2">Uncharacterized protein</fullName>
    </submittedName>
</protein>
<organism evidence="2 3">
    <name type="scientific">Tilletia controversa</name>
    <name type="common">dwarf bunt fungus</name>
    <dbReference type="NCBI Taxonomy" id="13291"/>
    <lineage>
        <taxon>Eukaryota</taxon>
        <taxon>Fungi</taxon>
        <taxon>Dikarya</taxon>
        <taxon>Basidiomycota</taxon>
        <taxon>Ustilaginomycotina</taxon>
        <taxon>Exobasidiomycetes</taxon>
        <taxon>Tilletiales</taxon>
        <taxon>Tilletiaceae</taxon>
        <taxon>Tilletia</taxon>
    </lineage>
</organism>
<accession>A0A8X7ST37</accession>
<evidence type="ECO:0000313" key="2">
    <source>
        <dbReference type="EMBL" id="KAE8238814.1"/>
    </source>
</evidence>